<dbReference type="Proteomes" id="UP000236544">
    <property type="component" value="Unassembled WGS sequence"/>
</dbReference>
<feature type="compositionally biased region" description="Low complexity" evidence="3">
    <location>
        <begin position="355"/>
        <end position="368"/>
    </location>
</feature>
<dbReference type="OrthoDB" id="17262at2759"/>
<dbReference type="InterPro" id="IPR006085">
    <property type="entry name" value="XPG_DNA_repair_N"/>
</dbReference>
<dbReference type="PANTHER" id="PTHR11081">
    <property type="entry name" value="FLAP ENDONUCLEASE FAMILY MEMBER"/>
    <property type="match status" value="1"/>
</dbReference>
<feature type="region of interest" description="Disordered" evidence="3">
    <location>
        <begin position="343"/>
        <end position="368"/>
    </location>
</feature>
<dbReference type="Pfam" id="PF12246">
    <property type="entry name" value="MKT1_C"/>
    <property type="match status" value="1"/>
</dbReference>
<keyword evidence="1" id="KW-0810">Translation regulation</keyword>
<dbReference type="InterPro" id="IPR022040">
    <property type="entry name" value="MKT1_N"/>
</dbReference>
<dbReference type="InterPro" id="IPR006084">
    <property type="entry name" value="XPG/Rad2"/>
</dbReference>
<proteinExistence type="inferred from homology"/>
<dbReference type="Gene3D" id="3.40.50.1010">
    <property type="entry name" value="5'-nuclease"/>
    <property type="match status" value="1"/>
</dbReference>
<dbReference type="GO" id="GO:0003730">
    <property type="term" value="F:mRNA 3'-UTR binding"/>
    <property type="evidence" value="ECO:0007669"/>
    <property type="project" value="TreeGrafter"/>
</dbReference>
<dbReference type="InterPro" id="IPR022039">
    <property type="entry name" value="MKT1_C"/>
</dbReference>
<evidence type="ECO:0000313" key="7">
    <source>
        <dbReference type="Proteomes" id="UP000236544"/>
    </source>
</evidence>
<gene>
    <name evidence="6" type="ORF">LAQU0_S11e00584g</name>
</gene>
<evidence type="ECO:0000259" key="5">
    <source>
        <dbReference type="SMART" id="SM00485"/>
    </source>
</evidence>
<keyword evidence="7" id="KW-1185">Reference proteome</keyword>
<dbReference type="SMART" id="SM00485">
    <property type="entry name" value="XPGN"/>
    <property type="match status" value="1"/>
</dbReference>
<reference evidence="7" key="1">
    <citation type="submission" date="2015-10" db="EMBL/GenBank/DDBJ databases">
        <authorList>
            <person name="Devillers H."/>
        </authorList>
    </citation>
    <scope>NUCLEOTIDE SEQUENCE [LARGE SCALE GENOMIC DNA]</scope>
</reference>
<dbReference type="InterPro" id="IPR029060">
    <property type="entry name" value="PIN-like_dom_sf"/>
</dbReference>
<dbReference type="CDD" id="cd09858">
    <property type="entry name" value="PIN_MKT1"/>
    <property type="match status" value="1"/>
</dbReference>
<sequence length="804" mass="90736">MPVKSLESFLFERGLVGTYPIESLKNASLGIDVDHYVSRLLTSKREQYLDAIGGFPTSLKLYLESDLQVFREYDITPVFVFSGSPVANQLEASGHYAAAAPEAAAAAINASNSGPMSSSATSTTRTAKEAILAQRHKGWTQWNNMHANNQSSYIDQPIPPSEPFKYSIPLDTKRFQSDLIDYFISLDIRFQVAPYSSWFQLTYLLQNEYIDAIYGPTELLMLSSVEKFILGMEFPNKEYRFVDRTRVLSEINCSSEEFIDICMTVGNDLQPYTLSPLRMYPVQQLFEVALEMVLSSGTDFYAYQLMNPIKNESVQSVGRYQKGISALKFMPVLKENGKVELYSPAERGEDRTTNSAGSPYSSASSTASLETIPNDVHDVVAQRLPHEYYFYQSIGLVSGKLMDAITTGVYPDEPPLDGGSSESYRKLVKSSVELFKNKEINLLTQPINRYYQIKPIKHVKWFAPDDAVTLANRVTPPIFDRINHLVVKTSQPEREFSLEQFLSMFNESEDLTKSFVSDKVLFPNSVPLKEKLSTPFDLLATAFVRFLSLLGFFDFDSSQKILKVTSWGRILLDMTKIGVDSEFIEPIFVLLMFLKTGVLSLREETVPATTSALSKATLRSYSKESSYILVLTRILSIFRLQQKPSNYHGPIDRKTLVFRDHLDYVKENLNDLFEVALVSSLAAGEFDRLSLDNTGWQKKIVAAMPFKLSTPSTVMAMIWQFYLQKFLHNGNSKSDALNLIASTFNTSKVVPNLDEELKRSLNFVRQFGQVLGALSKANLCEKQDYDLVAEALEFIEKAFADERV</sequence>
<dbReference type="SUPFAM" id="SSF88723">
    <property type="entry name" value="PIN domain-like"/>
    <property type="match status" value="1"/>
</dbReference>
<feature type="domain" description="XPG N-terminal" evidence="5">
    <location>
        <begin position="1"/>
        <end position="103"/>
    </location>
</feature>
<dbReference type="GO" id="GO:0004518">
    <property type="term" value="F:nuclease activity"/>
    <property type="evidence" value="ECO:0007669"/>
    <property type="project" value="InterPro"/>
</dbReference>
<evidence type="ECO:0000256" key="3">
    <source>
        <dbReference type="SAM" id="MobiDB-lite"/>
    </source>
</evidence>
<dbReference type="InterPro" id="IPR006086">
    <property type="entry name" value="XPG-I_dom"/>
</dbReference>
<dbReference type="EMBL" id="LN890568">
    <property type="protein sequence ID" value="CUS23626.1"/>
    <property type="molecule type" value="Genomic_DNA"/>
</dbReference>
<evidence type="ECO:0000256" key="2">
    <source>
        <dbReference type="ARBA" id="ARBA00024023"/>
    </source>
</evidence>
<evidence type="ECO:0000256" key="1">
    <source>
        <dbReference type="ARBA" id="ARBA00022845"/>
    </source>
</evidence>
<dbReference type="AlphaFoldDB" id="A0A0P1KUR8"/>
<comment type="similarity">
    <text evidence="2">Belongs to the XPG/RAD2 endonuclease family.</text>
</comment>
<protein>
    <submittedName>
        <fullName evidence="6">LAQU0S11e00584g1_1</fullName>
    </submittedName>
</protein>
<dbReference type="Pfam" id="PF12247">
    <property type="entry name" value="MKT1_N"/>
    <property type="match status" value="1"/>
</dbReference>
<evidence type="ECO:0000313" key="6">
    <source>
        <dbReference type="EMBL" id="CUS23626.1"/>
    </source>
</evidence>
<dbReference type="SMART" id="SM00484">
    <property type="entry name" value="XPGI"/>
    <property type="match status" value="1"/>
</dbReference>
<evidence type="ECO:0000259" key="4">
    <source>
        <dbReference type="SMART" id="SM00484"/>
    </source>
</evidence>
<dbReference type="Pfam" id="PF00752">
    <property type="entry name" value="XPG_N"/>
    <property type="match status" value="1"/>
</dbReference>
<dbReference type="GO" id="GO:0006417">
    <property type="term" value="P:regulation of translation"/>
    <property type="evidence" value="ECO:0007669"/>
    <property type="project" value="UniProtKB-KW"/>
</dbReference>
<dbReference type="PANTHER" id="PTHR11081:SF32">
    <property type="entry name" value="POST-TRANSCRIPTIONAL REGULATOR MKT1"/>
    <property type="match status" value="1"/>
</dbReference>
<accession>A0A0P1KUR8</accession>
<feature type="domain" description="XPG-I" evidence="4">
    <location>
        <begin position="184"/>
        <end position="253"/>
    </location>
</feature>
<dbReference type="GO" id="GO:0006974">
    <property type="term" value="P:DNA damage response"/>
    <property type="evidence" value="ECO:0007669"/>
    <property type="project" value="UniProtKB-ARBA"/>
</dbReference>
<name>A0A0P1KUR8_9SACH</name>
<organism evidence="6 7">
    <name type="scientific">Lachancea quebecensis</name>
    <dbReference type="NCBI Taxonomy" id="1654605"/>
    <lineage>
        <taxon>Eukaryota</taxon>
        <taxon>Fungi</taxon>
        <taxon>Dikarya</taxon>
        <taxon>Ascomycota</taxon>
        <taxon>Saccharomycotina</taxon>
        <taxon>Saccharomycetes</taxon>
        <taxon>Saccharomycetales</taxon>
        <taxon>Saccharomycetaceae</taxon>
        <taxon>Lachancea</taxon>
    </lineage>
</organism>